<evidence type="ECO:0000313" key="2">
    <source>
        <dbReference type="EMBL" id="PGG95346.1"/>
    </source>
</evidence>
<protein>
    <submittedName>
        <fullName evidence="2">Uncharacterized protein</fullName>
    </submittedName>
</protein>
<evidence type="ECO:0000256" key="1">
    <source>
        <dbReference type="SAM" id="MobiDB-lite"/>
    </source>
</evidence>
<dbReference type="Proteomes" id="UP000224080">
    <property type="component" value="Unassembled WGS sequence"/>
</dbReference>
<gene>
    <name evidence="2" type="ORF">GX51_08275</name>
</gene>
<keyword evidence="3" id="KW-1185">Reference proteome</keyword>
<feature type="region of interest" description="Disordered" evidence="1">
    <location>
        <begin position="1"/>
        <end position="77"/>
    </location>
</feature>
<reference evidence="2 3" key="1">
    <citation type="submission" date="2017-10" db="EMBL/GenBank/DDBJ databases">
        <title>Comparative genomics in systemic dimorphic fungi from Ajellomycetaceae.</title>
        <authorList>
            <person name="Munoz J.F."/>
            <person name="Mcewen J.G."/>
            <person name="Clay O.K."/>
            <person name="Cuomo C.A."/>
        </authorList>
    </citation>
    <scope>NUCLEOTIDE SEQUENCE [LARGE SCALE GENOMIC DNA]</scope>
    <source>
        <strain evidence="2 3">UAMH130</strain>
    </source>
</reference>
<accession>A0A2B7WFF2</accession>
<evidence type="ECO:0000313" key="3">
    <source>
        <dbReference type="Proteomes" id="UP000224080"/>
    </source>
</evidence>
<feature type="compositionally biased region" description="Acidic residues" evidence="1">
    <location>
        <begin position="11"/>
        <end position="20"/>
    </location>
</feature>
<proteinExistence type="predicted"/>
<dbReference type="AlphaFoldDB" id="A0A2B7WFF2"/>
<dbReference type="EMBL" id="PDNC01000240">
    <property type="protein sequence ID" value="PGG95346.1"/>
    <property type="molecule type" value="Genomic_DNA"/>
</dbReference>
<feature type="compositionally biased region" description="Acidic residues" evidence="1">
    <location>
        <begin position="35"/>
        <end position="46"/>
    </location>
</feature>
<comment type="caution">
    <text evidence="2">The sequence shown here is derived from an EMBL/GenBank/DDBJ whole genome shotgun (WGS) entry which is preliminary data.</text>
</comment>
<feature type="compositionally biased region" description="Basic and acidic residues" evidence="1">
    <location>
        <begin position="68"/>
        <end position="77"/>
    </location>
</feature>
<organism evidence="2 3">
    <name type="scientific">Blastomyces parvus</name>
    <dbReference type="NCBI Taxonomy" id="2060905"/>
    <lineage>
        <taxon>Eukaryota</taxon>
        <taxon>Fungi</taxon>
        <taxon>Dikarya</taxon>
        <taxon>Ascomycota</taxon>
        <taxon>Pezizomycotina</taxon>
        <taxon>Eurotiomycetes</taxon>
        <taxon>Eurotiomycetidae</taxon>
        <taxon>Onygenales</taxon>
        <taxon>Ajellomycetaceae</taxon>
        <taxon>Blastomyces</taxon>
    </lineage>
</organism>
<sequence>MSDQEFGDPSWLEEPEETYDEGPKEAIDLGSPEPNTEDLEIPEEFENLFGDNSEGTEPEEPRTGLQDLSEHPVETGERRKFSLYREQTLDQGLLEELQALLDSLEQKAEEAFEKNDLGTPPQLQLLSGYLVRWRDAYLERPGLGRAGFPTIRTAKKLT</sequence>
<name>A0A2B7WFF2_9EURO</name>